<evidence type="ECO:0000256" key="1">
    <source>
        <dbReference type="SAM" id="MobiDB-lite"/>
    </source>
</evidence>
<comment type="caution">
    <text evidence="2">The sequence shown here is derived from an EMBL/GenBank/DDBJ whole genome shotgun (WGS) entry which is preliminary data.</text>
</comment>
<feature type="region of interest" description="Disordered" evidence="1">
    <location>
        <begin position="19"/>
        <end position="43"/>
    </location>
</feature>
<keyword evidence="3" id="KW-1185">Reference proteome</keyword>
<feature type="region of interest" description="Disordered" evidence="1">
    <location>
        <begin position="115"/>
        <end position="135"/>
    </location>
</feature>
<evidence type="ECO:0000313" key="2">
    <source>
        <dbReference type="EMBL" id="KAK3279238.1"/>
    </source>
</evidence>
<feature type="compositionally biased region" description="Polar residues" evidence="1">
    <location>
        <begin position="24"/>
        <end position="35"/>
    </location>
</feature>
<dbReference type="EMBL" id="LGRX02005049">
    <property type="protein sequence ID" value="KAK3279238.1"/>
    <property type="molecule type" value="Genomic_DNA"/>
</dbReference>
<gene>
    <name evidence="2" type="ORF">CYMTET_12866</name>
</gene>
<dbReference type="AlphaFoldDB" id="A0AAE0GJL6"/>
<protein>
    <submittedName>
        <fullName evidence="2">Uncharacterized protein</fullName>
    </submittedName>
</protein>
<accession>A0AAE0GJL6</accession>
<organism evidence="2 3">
    <name type="scientific">Cymbomonas tetramitiformis</name>
    <dbReference type="NCBI Taxonomy" id="36881"/>
    <lineage>
        <taxon>Eukaryota</taxon>
        <taxon>Viridiplantae</taxon>
        <taxon>Chlorophyta</taxon>
        <taxon>Pyramimonadophyceae</taxon>
        <taxon>Pyramimonadales</taxon>
        <taxon>Pyramimonadaceae</taxon>
        <taxon>Cymbomonas</taxon>
    </lineage>
</organism>
<reference evidence="2 3" key="1">
    <citation type="journal article" date="2015" name="Genome Biol. Evol.">
        <title>Comparative Genomics of a Bacterivorous Green Alga Reveals Evolutionary Causalities and Consequences of Phago-Mixotrophic Mode of Nutrition.</title>
        <authorList>
            <person name="Burns J.A."/>
            <person name="Paasch A."/>
            <person name="Narechania A."/>
            <person name="Kim E."/>
        </authorList>
    </citation>
    <scope>NUCLEOTIDE SEQUENCE [LARGE SCALE GENOMIC DNA]</scope>
    <source>
        <strain evidence="2 3">PLY_AMNH</strain>
    </source>
</reference>
<name>A0AAE0GJL6_9CHLO</name>
<proteinExistence type="predicted"/>
<dbReference type="Proteomes" id="UP001190700">
    <property type="component" value="Unassembled WGS sequence"/>
</dbReference>
<sequence length="936" mass="101328">MSGKRTVWEAFKLGGEGASHRRLSQSWNSTAGTKSRANKKRSAHGGSAFIECPVCFKEIFRSLAQQHVEKCTGAKTGTPEHPSTKDSSGNCWSAEVELKEKGGKVKTTLKLTTNVPTASEPLPPEATAGSPGSPTAHLSASLLKSALQKNVRLCRVPAAVRSALHLLAVDPQEALRRLAIIVLEDATLHPSFPVITWLTAAYAKGYRLSGVHLAAVLQLVHEIAVVGWRDPLASASTSDSSPATTFADVDAEGKEQIQQLECVRARAVGGIGGDSASGLAENGSSSSEWFQFIEKLYAPHAVASREILRSDLSALQLMQALLPLQQTDVPLSAVDFHCTNICDDLVSTTPIKSALEAAFPISEGEEKFRQAMWVFRSSLNKKMALDACKSGETNRSEDNNALESFWRAVRSALHLLAVDPQEALRRLAIIVLEDATLHPSFPVITWLTAAYAKGYRLSGVHLAAVLQLVHEIAVVGWRDPLASASTSDSSPATTFADVDAEGKEQIQQLECVRARAVGGIGGDSASGLAENGSSSSEWFQFIEKLYAPHAVASREILRSDLSALQLMQALLPLQQTDVPLSAVDFHCTNICDDLVSTTPIKSALEAAFPISEGEEKFRQAMWVFRSSLNKKMALDACKSGETNRSEDNNALESFWRAVRSALHLLAVDPQEALRRLAIIVLEDATLHPSFPVITWLTAAYAKGYRLSGVHLAAVLQLVHEIAVVGWRDPLASASTSDSSPATTFADVDAEGKEQIQQLECVRARAVGGIGGDSASGLAENGSSSSEWFQFIEKLYAPHAVASREILRSDLSALQLMQALLPLQQTDVPLSAVDFHCTNICDDLVSTTPIKSALEAAFPISEGEEKFRQAMWVFRSSLNKKMALDACKSGETNRSEDNNALESFWRAVCVHVDRVDNSYIPKQGKWLHLQDGAIYYN</sequence>
<evidence type="ECO:0000313" key="3">
    <source>
        <dbReference type="Proteomes" id="UP001190700"/>
    </source>
</evidence>